<feature type="transmembrane region" description="Helical" evidence="8">
    <location>
        <begin position="226"/>
        <end position="245"/>
    </location>
</feature>
<evidence type="ECO:0000256" key="1">
    <source>
        <dbReference type="ARBA" id="ARBA00004651"/>
    </source>
</evidence>
<evidence type="ECO:0000256" key="8">
    <source>
        <dbReference type="SAM" id="Phobius"/>
    </source>
</evidence>
<keyword evidence="4 8" id="KW-0812">Transmembrane</keyword>
<sequence length="443" mass="46968">MSLLARFPFPPEASAAQLPLLYALVGMAMFAAAFLPRLLWRLPLSMPIILVTFGYAVFALPLGLPRPDPQVQGYATEKLCEAVVIVSLMGAGLKIDRPFQWRAWNGTWRLLGITMPLTIAATALAGWGLAGLAPAAALLLGAVIAPTDPVLASEIQVGPPQRGSHDVEVHGNNAPAEKEEDEFRFILTSEAGLNDAMAFPFVHAALALAISAAWGDWVVDWALGDVVYRLVVGGLSGALLGNILGRLILSIPARSRTATAMVGPGALAATLMIYGVTEALAGYGFLAVFVGALAIRNQRREHRFHEALHSFSEMAERVLTAIVLFAFGGAIAGGLLAPLDASLVIAAVLTVILIRPLAGMIGLAGFTEASGRERWAISFFGVRGIGSLYYLAYALGRHDFADAGRLWAFTALVVLMSIVLHGILATPIVRRLDRHRSEGPSAG</sequence>
<feature type="transmembrane region" description="Helical" evidence="8">
    <location>
        <begin position="196"/>
        <end position="214"/>
    </location>
</feature>
<feature type="transmembrane region" description="Helical" evidence="8">
    <location>
        <begin position="117"/>
        <end position="145"/>
    </location>
</feature>
<dbReference type="RefSeq" id="WP_264489946.1">
    <property type="nucleotide sequence ID" value="NZ_JAPDDT010000018.1"/>
</dbReference>
<feature type="domain" description="Cation/H+ exchanger transmembrane" evidence="9">
    <location>
        <begin position="32"/>
        <end position="430"/>
    </location>
</feature>
<evidence type="ECO:0000259" key="9">
    <source>
        <dbReference type="Pfam" id="PF00999"/>
    </source>
</evidence>
<proteinExistence type="predicted"/>
<keyword evidence="7 8" id="KW-0472">Membrane</keyword>
<gene>
    <name evidence="10" type="ORF">OKA05_24990</name>
</gene>
<evidence type="ECO:0000313" key="10">
    <source>
        <dbReference type="EMBL" id="MCW1925839.1"/>
    </source>
</evidence>
<reference evidence="10 11" key="1">
    <citation type="submission" date="2022-10" db="EMBL/GenBank/DDBJ databases">
        <title>Luteolibacter arcticus strain CCTCC AB 2014275, whole genome shotgun sequencing project.</title>
        <authorList>
            <person name="Zhao G."/>
            <person name="Shen L."/>
        </authorList>
    </citation>
    <scope>NUCLEOTIDE SEQUENCE [LARGE SCALE GENOMIC DNA]</scope>
    <source>
        <strain evidence="10 11">CCTCC AB 2014275</strain>
    </source>
</reference>
<evidence type="ECO:0000313" key="11">
    <source>
        <dbReference type="Proteomes" id="UP001320876"/>
    </source>
</evidence>
<dbReference type="Proteomes" id="UP001320876">
    <property type="component" value="Unassembled WGS sequence"/>
</dbReference>
<feature type="transmembrane region" description="Helical" evidence="8">
    <location>
        <begin position="318"/>
        <end position="337"/>
    </location>
</feature>
<evidence type="ECO:0000256" key="7">
    <source>
        <dbReference type="ARBA" id="ARBA00023136"/>
    </source>
</evidence>
<dbReference type="PANTHER" id="PTHR32507:SF8">
    <property type="entry name" value="CNH1P"/>
    <property type="match status" value="1"/>
</dbReference>
<dbReference type="PANTHER" id="PTHR32507">
    <property type="entry name" value="NA(+)/H(+) ANTIPORTER 1"/>
    <property type="match status" value="1"/>
</dbReference>
<evidence type="ECO:0000256" key="4">
    <source>
        <dbReference type="ARBA" id="ARBA00022692"/>
    </source>
</evidence>
<feature type="transmembrane region" description="Helical" evidence="8">
    <location>
        <begin position="20"/>
        <end position="40"/>
    </location>
</feature>
<keyword evidence="3" id="KW-0050">Antiport</keyword>
<name>A0ABT3GQS5_9BACT</name>
<comment type="caution">
    <text evidence="10">The sequence shown here is derived from an EMBL/GenBank/DDBJ whole genome shotgun (WGS) entry which is preliminary data.</text>
</comment>
<evidence type="ECO:0000256" key="5">
    <source>
        <dbReference type="ARBA" id="ARBA00022989"/>
    </source>
</evidence>
<accession>A0ABT3GQS5</accession>
<evidence type="ECO:0000256" key="6">
    <source>
        <dbReference type="ARBA" id="ARBA00023065"/>
    </source>
</evidence>
<dbReference type="InterPro" id="IPR006153">
    <property type="entry name" value="Cation/H_exchanger_TM"/>
</dbReference>
<keyword evidence="5 8" id="KW-1133">Transmembrane helix</keyword>
<dbReference type="Pfam" id="PF00999">
    <property type="entry name" value="Na_H_Exchanger"/>
    <property type="match status" value="1"/>
</dbReference>
<evidence type="ECO:0000256" key="3">
    <source>
        <dbReference type="ARBA" id="ARBA00022449"/>
    </source>
</evidence>
<organism evidence="10 11">
    <name type="scientific">Luteolibacter arcticus</name>
    <dbReference type="NCBI Taxonomy" id="1581411"/>
    <lineage>
        <taxon>Bacteria</taxon>
        <taxon>Pseudomonadati</taxon>
        <taxon>Verrucomicrobiota</taxon>
        <taxon>Verrucomicrobiia</taxon>
        <taxon>Verrucomicrobiales</taxon>
        <taxon>Verrucomicrobiaceae</taxon>
        <taxon>Luteolibacter</taxon>
    </lineage>
</organism>
<dbReference type="EMBL" id="JAPDDT010000018">
    <property type="protein sequence ID" value="MCW1925839.1"/>
    <property type="molecule type" value="Genomic_DNA"/>
</dbReference>
<feature type="transmembrane region" description="Helical" evidence="8">
    <location>
        <begin position="343"/>
        <end position="363"/>
    </location>
</feature>
<comment type="subcellular location">
    <subcellularLocation>
        <location evidence="1">Cell membrane</location>
        <topology evidence="1">Multi-pass membrane protein</topology>
    </subcellularLocation>
</comment>
<feature type="transmembrane region" description="Helical" evidence="8">
    <location>
        <begin position="375"/>
        <end position="395"/>
    </location>
</feature>
<keyword evidence="6" id="KW-0406">Ion transport</keyword>
<evidence type="ECO:0000256" key="2">
    <source>
        <dbReference type="ARBA" id="ARBA00022448"/>
    </source>
</evidence>
<keyword evidence="11" id="KW-1185">Reference proteome</keyword>
<feature type="transmembrane region" description="Helical" evidence="8">
    <location>
        <begin position="407"/>
        <end position="429"/>
    </location>
</feature>
<protein>
    <submittedName>
        <fullName evidence="10">Cation:proton antiporter</fullName>
    </submittedName>
</protein>
<keyword evidence="2" id="KW-0813">Transport</keyword>
<feature type="transmembrane region" description="Helical" evidence="8">
    <location>
        <begin position="47"/>
        <end position="64"/>
    </location>
</feature>